<dbReference type="EMBL" id="JAAIIJ010000004">
    <property type="protein sequence ID" value="NMN01852.1"/>
    <property type="molecule type" value="Genomic_DNA"/>
</dbReference>
<evidence type="ECO:0000313" key="1">
    <source>
        <dbReference type="EMBL" id="NMN01852.1"/>
    </source>
</evidence>
<dbReference type="InterPro" id="IPR007337">
    <property type="entry name" value="RelB/DinJ"/>
</dbReference>
<accession>A0ABX1SYH0</accession>
<dbReference type="Proteomes" id="UP000553756">
    <property type="component" value="Unassembled WGS sequence"/>
</dbReference>
<sequence length="126" mass="14467">MATVQMNSRIDEGLKERYERVLSEHGWQHSQVMRQLCEYVADEGDLPALRTTSQRDEQARVRARRLKALSNFSGCVKRELAKAGLMTSSQALLPDMTDAELKEWRRDSLGEDYLADLQRRRLAAGE</sequence>
<reference evidence="1 2" key="1">
    <citation type="submission" date="2020-02" db="EMBL/GenBank/DDBJ databases">
        <title>Characterization of phylogenetic diversity of novel bifidobacterial species isolated in Czech ZOOs.</title>
        <authorList>
            <person name="Lugli G.A."/>
            <person name="Vera N.B."/>
            <person name="Ventura M."/>
        </authorList>
    </citation>
    <scope>NUCLEOTIDE SEQUENCE [LARGE SCALE GENOMIC DNA]</scope>
    <source>
        <strain evidence="1 2">DSM 109963</strain>
    </source>
</reference>
<organism evidence="1 2">
    <name type="scientific">Bifidobacterium panos</name>
    <dbReference type="NCBI Taxonomy" id="2675321"/>
    <lineage>
        <taxon>Bacteria</taxon>
        <taxon>Bacillati</taxon>
        <taxon>Actinomycetota</taxon>
        <taxon>Actinomycetes</taxon>
        <taxon>Bifidobacteriales</taxon>
        <taxon>Bifidobacteriaceae</taxon>
        <taxon>Bifidobacterium</taxon>
    </lineage>
</organism>
<gene>
    <name evidence="1" type="ORF">G1C94_0473</name>
</gene>
<keyword evidence="2" id="KW-1185">Reference proteome</keyword>
<proteinExistence type="predicted"/>
<dbReference type="InterPro" id="IPR013321">
    <property type="entry name" value="Arc_rbn_hlx_hlx"/>
</dbReference>
<name>A0ABX1SYH0_9BIFI</name>
<comment type="caution">
    <text evidence="1">The sequence shown here is derived from an EMBL/GenBank/DDBJ whole genome shotgun (WGS) entry which is preliminary data.</text>
</comment>
<dbReference type="Pfam" id="PF04221">
    <property type="entry name" value="RelB"/>
    <property type="match status" value="1"/>
</dbReference>
<evidence type="ECO:0000313" key="2">
    <source>
        <dbReference type="Proteomes" id="UP000553756"/>
    </source>
</evidence>
<dbReference type="RefSeq" id="WP_172144326.1">
    <property type="nucleotide sequence ID" value="NZ_JAAIIJ010000004.1"/>
</dbReference>
<dbReference type="Gene3D" id="1.10.1220.10">
    <property type="entry name" value="Met repressor-like"/>
    <property type="match status" value="1"/>
</dbReference>
<protein>
    <submittedName>
        <fullName evidence="1">Addiction module antitoxin, RelB/DinJ family</fullName>
    </submittedName>
</protein>